<proteinExistence type="predicted"/>
<evidence type="ECO:0000313" key="3">
    <source>
        <dbReference type="Proteomes" id="UP001209229"/>
    </source>
</evidence>
<gene>
    <name evidence="2" type="ORF">OM075_21080</name>
</gene>
<name>A0AAE3M881_9BACT</name>
<dbReference type="Proteomes" id="UP001209229">
    <property type="component" value="Unassembled WGS sequence"/>
</dbReference>
<feature type="signal peptide" evidence="1">
    <location>
        <begin position="1"/>
        <end position="20"/>
    </location>
</feature>
<reference evidence="2" key="1">
    <citation type="submission" date="2022-10" db="EMBL/GenBank/DDBJ databases">
        <authorList>
            <person name="Yu W.X."/>
        </authorList>
    </citation>
    <scope>NUCLEOTIDE SEQUENCE</scope>
    <source>
        <strain evidence="2">AAT</strain>
    </source>
</reference>
<dbReference type="RefSeq" id="WP_301192530.1">
    <property type="nucleotide sequence ID" value="NZ_JAPDPJ010000075.1"/>
</dbReference>
<keyword evidence="1" id="KW-0732">Signal</keyword>
<keyword evidence="3" id="KW-1185">Reference proteome</keyword>
<feature type="chain" id="PRO_5042296862" description="DUF1579 domain-containing protein" evidence="1">
    <location>
        <begin position="21"/>
        <end position="175"/>
    </location>
</feature>
<evidence type="ECO:0000256" key="1">
    <source>
        <dbReference type="SAM" id="SignalP"/>
    </source>
</evidence>
<comment type="caution">
    <text evidence="2">The sequence shown here is derived from an EMBL/GenBank/DDBJ whole genome shotgun (WGS) entry which is preliminary data.</text>
</comment>
<dbReference type="AlphaFoldDB" id="A0AAE3M881"/>
<evidence type="ECO:0000313" key="2">
    <source>
        <dbReference type="EMBL" id="MCW3788974.1"/>
    </source>
</evidence>
<protein>
    <recommendedName>
        <fullName evidence="4">DUF1579 domain-containing protein</fullName>
    </recommendedName>
</protein>
<accession>A0AAE3M881</accession>
<sequence>MKQILLTILSLVFIVQLGQAQDNKFERLEFLLGNWHGTGSGFGNNNSVIESSFNLVMDDNYIEVSNESKFEPTEKNPEGEHHIDKGFISFDKTRSAIVFRQFNNEGYYNQYVLVDSLSNDTKLVFYTEFIENFVPGGKARWIIKKLSETEIETTFDVSFPNKEYTCFGTNKLTKQ</sequence>
<dbReference type="EMBL" id="JAPDPJ010000075">
    <property type="protein sequence ID" value="MCW3788974.1"/>
    <property type="molecule type" value="Genomic_DNA"/>
</dbReference>
<organism evidence="2 3">
    <name type="scientific">Plebeiibacterium sediminum</name>
    <dbReference type="NCBI Taxonomy" id="2992112"/>
    <lineage>
        <taxon>Bacteria</taxon>
        <taxon>Pseudomonadati</taxon>
        <taxon>Bacteroidota</taxon>
        <taxon>Bacteroidia</taxon>
        <taxon>Marinilabiliales</taxon>
        <taxon>Marinilabiliaceae</taxon>
        <taxon>Plebeiibacterium</taxon>
    </lineage>
</organism>
<evidence type="ECO:0008006" key="4">
    <source>
        <dbReference type="Google" id="ProtNLM"/>
    </source>
</evidence>